<dbReference type="GO" id="GO:0003676">
    <property type="term" value="F:nucleic acid binding"/>
    <property type="evidence" value="ECO:0007669"/>
    <property type="project" value="InterPro"/>
</dbReference>
<proteinExistence type="predicted"/>
<dbReference type="AlphaFoldDB" id="A0A9P0BYZ0"/>
<evidence type="ECO:0000256" key="1">
    <source>
        <dbReference type="SAM" id="MobiDB-lite"/>
    </source>
</evidence>
<feature type="region of interest" description="Disordered" evidence="1">
    <location>
        <begin position="140"/>
        <end position="159"/>
    </location>
</feature>
<feature type="region of interest" description="Disordered" evidence="1">
    <location>
        <begin position="275"/>
        <end position="312"/>
    </location>
</feature>
<dbReference type="Pfam" id="PF12874">
    <property type="entry name" value="zf-met"/>
    <property type="match status" value="2"/>
</dbReference>
<dbReference type="InterPro" id="IPR003604">
    <property type="entry name" value="Matrin/U1-like-C_Znf_C2H2"/>
</dbReference>
<dbReference type="InterPro" id="IPR052644">
    <property type="entry name" value="ZMAT3"/>
</dbReference>
<dbReference type="EMBL" id="LR824006">
    <property type="protein sequence ID" value="CAH0600500.1"/>
    <property type="molecule type" value="Genomic_DNA"/>
</dbReference>
<dbReference type="InterPro" id="IPR013087">
    <property type="entry name" value="Znf_C2H2_type"/>
</dbReference>
<reference evidence="3" key="1">
    <citation type="submission" date="2021-12" db="EMBL/GenBank/DDBJ databases">
        <authorList>
            <person name="King R."/>
        </authorList>
    </citation>
    <scope>NUCLEOTIDE SEQUENCE</scope>
</reference>
<dbReference type="OrthoDB" id="434647at2759"/>
<protein>
    <recommendedName>
        <fullName evidence="2">C2H2-type domain-containing protein</fullName>
    </recommendedName>
</protein>
<dbReference type="Gene3D" id="3.30.160.60">
    <property type="entry name" value="Classic Zinc Finger"/>
    <property type="match status" value="3"/>
</dbReference>
<evidence type="ECO:0000259" key="2">
    <source>
        <dbReference type="PROSITE" id="PS00028"/>
    </source>
</evidence>
<evidence type="ECO:0000313" key="4">
    <source>
        <dbReference type="Proteomes" id="UP001154114"/>
    </source>
</evidence>
<dbReference type="SUPFAM" id="SSF57667">
    <property type="entry name" value="beta-beta-alpha zinc fingers"/>
    <property type="match status" value="3"/>
</dbReference>
<dbReference type="InterPro" id="IPR036236">
    <property type="entry name" value="Znf_C2H2_sf"/>
</dbReference>
<feature type="domain" description="C2H2-type" evidence="2">
    <location>
        <begin position="109"/>
        <end position="132"/>
    </location>
</feature>
<feature type="compositionally biased region" description="Basic and acidic residues" evidence="1">
    <location>
        <begin position="275"/>
        <end position="298"/>
    </location>
</feature>
<accession>A0A9P0BYZ0</accession>
<dbReference type="GO" id="GO:0008270">
    <property type="term" value="F:zinc ion binding"/>
    <property type="evidence" value="ECO:0007669"/>
    <property type="project" value="InterPro"/>
</dbReference>
<dbReference type="Proteomes" id="UP001154114">
    <property type="component" value="Chromosome 3"/>
</dbReference>
<dbReference type="PROSITE" id="PS00028">
    <property type="entry name" value="ZINC_FINGER_C2H2_1"/>
    <property type="match status" value="1"/>
</dbReference>
<organism evidence="3 4">
    <name type="scientific">Chrysodeixis includens</name>
    <name type="common">Soybean looper</name>
    <name type="synonym">Pseudoplusia includens</name>
    <dbReference type="NCBI Taxonomy" id="689277"/>
    <lineage>
        <taxon>Eukaryota</taxon>
        <taxon>Metazoa</taxon>
        <taxon>Ecdysozoa</taxon>
        <taxon>Arthropoda</taxon>
        <taxon>Hexapoda</taxon>
        <taxon>Insecta</taxon>
        <taxon>Pterygota</taxon>
        <taxon>Neoptera</taxon>
        <taxon>Endopterygota</taxon>
        <taxon>Lepidoptera</taxon>
        <taxon>Glossata</taxon>
        <taxon>Ditrysia</taxon>
        <taxon>Noctuoidea</taxon>
        <taxon>Noctuidae</taxon>
        <taxon>Plusiinae</taxon>
        <taxon>Chrysodeixis</taxon>
    </lineage>
</organism>
<sequence>MNYHTNNPNFYGLGYNVGWDENEYGVNYADGNNYNYGRCNYGQPGRYVTPKPPPDPRYRWWGEGYSPKGPHNPREKVKPAEVFLLRCGVPRHEVAQLPEELLSYFGYDCCGLCGVEFTSMEMCRAHYLCKNHLKLQKKWLSRHKPKSRSRSRSRGNETRLRSRATYCELCDVEHTSNSAAKSHYSGKQHRAVVYGRKQTRNPSLLQDDKQERLEHLLIREKGVIDCKEVVQGKPIPSELWCNICETYMTCPDQMTIHLNGKRHLNKEKNYILRFMKGENPEEKTETGEAEFDKEHEEEGYGYGSGDWAEDPQ</sequence>
<gene>
    <name evidence="3" type="ORF">CINC_LOCUS9436</name>
</gene>
<name>A0A9P0BYZ0_CHRIL</name>
<feature type="compositionally biased region" description="Basic residues" evidence="1">
    <location>
        <begin position="140"/>
        <end position="153"/>
    </location>
</feature>
<dbReference type="PANTHER" id="PTHR46786:SF1">
    <property type="entry name" value="ZINC FINGER MATRIN-TYPE PROTEIN 3"/>
    <property type="match status" value="1"/>
</dbReference>
<keyword evidence="4" id="KW-1185">Reference proteome</keyword>
<dbReference type="SMART" id="SM00451">
    <property type="entry name" value="ZnF_U1"/>
    <property type="match status" value="2"/>
</dbReference>
<dbReference type="PANTHER" id="PTHR46786">
    <property type="entry name" value="ZINC FINGER MATRIN-TYPE PROTEIN 3"/>
    <property type="match status" value="1"/>
</dbReference>
<evidence type="ECO:0000313" key="3">
    <source>
        <dbReference type="EMBL" id="CAH0600500.1"/>
    </source>
</evidence>